<dbReference type="InterPro" id="IPR050490">
    <property type="entry name" value="Bact_solute-bd_prot1"/>
</dbReference>
<dbReference type="RefSeq" id="WP_133904911.1">
    <property type="nucleotide sequence ID" value="NZ_SOCP01000008.1"/>
</dbReference>
<keyword evidence="2" id="KW-0732">Signal</keyword>
<evidence type="ECO:0000256" key="5">
    <source>
        <dbReference type="ARBA" id="ARBA00023288"/>
    </source>
</evidence>
<keyword evidence="5" id="KW-0449">Lipoprotein</keyword>
<dbReference type="AlphaFoldDB" id="A0A4R7VHP5"/>
<evidence type="ECO:0000256" key="3">
    <source>
        <dbReference type="ARBA" id="ARBA00023136"/>
    </source>
</evidence>
<dbReference type="OrthoDB" id="2060074at2"/>
<dbReference type="SUPFAM" id="SSF53850">
    <property type="entry name" value="Periplasmic binding protein-like II"/>
    <property type="match status" value="1"/>
</dbReference>
<evidence type="ECO:0000256" key="1">
    <source>
        <dbReference type="ARBA" id="ARBA00022475"/>
    </source>
</evidence>
<evidence type="ECO:0000313" key="7">
    <source>
        <dbReference type="Proteomes" id="UP000294927"/>
    </source>
</evidence>
<comment type="caution">
    <text evidence="6">The sequence shown here is derived from an EMBL/GenBank/DDBJ whole genome shotgun (WGS) entry which is preliminary data.</text>
</comment>
<sequence length="437" mass="47113">MRRTRWGMVGAALAVGLTGCGGTGPGDQDVVEVPADPGQVTGAITVLTNRTDQVQDGTFGRYVAEFNKVYPKVKVDFQGLTDYEGDVKIRLNSDDYGDVLSIPNSVPTSQYPTFFAPLGARDTVAEKYEFTDSATVDGQVYGIANIGVANGFVYNKAIWEQAGVSDWPTTPDEFLTALAAIKSKTGATPYYTNYKDAWPLTNWGNALGSPSCDAAANDALVDTARPWDKGEDLNVIDTLLYDIVHNGLSEADPNTTNWENSKNLIATGKIATMWLGSWAVAQLRQAAEKAGANPDDIGFMPFPSQVDGKFCTAVRPDYKYAVNVHSENKPAARAWMEWFINSSGDARDSLSISSVKGAPLPESLQPFQDAGVTFVNISYADNKAVLDIDKASEVGLNAPDYRQRIVDVARGAADGDLESVFDDLNQRWSDARDAVGG</sequence>
<reference evidence="6 7" key="1">
    <citation type="submission" date="2019-03" db="EMBL/GenBank/DDBJ databases">
        <title>Genomic Encyclopedia of Archaeal and Bacterial Type Strains, Phase II (KMG-II): from individual species to whole genera.</title>
        <authorList>
            <person name="Goeker M."/>
        </authorList>
    </citation>
    <scope>NUCLEOTIDE SEQUENCE [LARGE SCALE GENOMIC DNA]</scope>
    <source>
        <strain evidence="6 7">DSM 45499</strain>
    </source>
</reference>
<evidence type="ECO:0000313" key="6">
    <source>
        <dbReference type="EMBL" id="TDV48876.1"/>
    </source>
</evidence>
<name>A0A4R7VHP5_9PSEU</name>
<keyword evidence="4" id="KW-0564">Palmitate</keyword>
<evidence type="ECO:0000256" key="4">
    <source>
        <dbReference type="ARBA" id="ARBA00023139"/>
    </source>
</evidence>
<keyword evidence="7" id="KW-1185">Reference proteome</keyword>
<accession>A0A4R7VHP5</accession>
<keyword evidence="1" id="KW-1003">Cell membrane</keyword>
<dbReference type="EMBL" id="SOCP01000008">
    <property type="protein sequence ID" value="TDV48876.1"/>
    <property type="molecule type" value="Genomic_DNA"/>
</dbReference>
<proteinExistence type="predicted"/>
<dbReference type="InterPro" id="IPR006059">
    <property type="entry name" value="SBP"/>
</dbReference>
<protein>
    <submittedName>
        <fullName evidence="6">Carbohydrate ABC transporter substrate-binding protein (CUT1 family)</fullName>
    </submittedName>
</protein>
<gene>
    <name evidence="6" type="ORF">CLV71_108236</name>
</gene>
<dbReference type="PANTHER" id="PTHR43649">
    <property type="entry name" value="ARABINOSE-BINDING PROTEIN-RELATED"/>
    <property type="match status" value="1"/>
</dbReference>
<dbReference type="Gene3D" id="3.40.190.10">
    <property type="entry name" value="Periplasmic binding protein-like II"/>
    <property type="match status" value="2"/>
</dbReference>
<dbReference type="Proteomes" id="UP000294927">
    <property type="component" value="Unassembled WGS sequence"/>
</dbReference>
<dbReference type="PANTHER" id="PTHR43649:SF33">
    <property type="entry name" value="POLYGALACTURONAN_RHAMNOGALACTURONAN-BINDING PROTEIN YTCQ"/>
    <property type="match status" value="1"/>
</dbReference>
<keyword evidence="3" id="KW-0472">Membrane</keyword>
<dbReference type="Pfam" id="PF01547">
    <property type="entry name" value="SBP_bac_1"/>
    <property type="match status" value="1"/>
</dbReference>
<dbReference type="PROSITE" id="PS51257">
    <property type="entry name" value="PROKAR_LIPOPROTEIN"/>
    <property type="match status" value="1"/>
</dbReference>
<evidence type="ECO:0000256" key="2">
    <source>
        <dbReference type="ARBA" id="ARBA00022729"/>
    </source>
</evidence>
<organism evidence="6 7">
    <name type="scientific">Actinophytocola oryzae</name>
    <dbReference type="NCBI Taxonomy" id="502181"/>
    <lineage>
        <taxon>Bacteria</taxon>
        <taxon>Bacillati</taxon>
        <taxon>Actinomycetota</taxon>
        <taxon>Actinomycetes</taxon>
        <taxon>Pseudonocardiales</taxon>
        <taxon>Pseudonocardiaceae</taxon>
    </lineage>
</organism>